<feature type="compositionally biased region" description="Basic and acidic residues" evidence="1">
    <location>
        <begin position="518"/>
        <end position="528"/>
    </location>
</feature>
<dbReference type="Proteomes" id="UP000095280">
    <property type="component" value="Unplaced"/>
</dbReference>
<accession>A0A1I8JQM2</accession>
<feature type="compositionally biased region" description="Basic and acidic residues" evidence="1">
    <location>
        <begin position="162"/>
        <end position="173"/>
    </location>
</feature>
<dbReference type="WBParaSite" id="snap_masked-unitig_33907-processed-gene-0.0-mRNA-1">
    <property type="protein sequence ID" value="snap_masked-unitig_33907-processed-gene-0.0-mRNA-1"/>
    <property type="gene ID" value="snap_masked-unitig_33907-processed-gene-0.0"/>
</dbReference>
<feature type="region of interest" description="Disordered" evidence="1">
    <location>
        <begin position="501"/>
        <end position="581"/>
    </location>
</feature>
<organism evidence="2 3">
    <name type="scientific">Macrostomum lignano</name>
    <dbReference type="NCBI Taxonomy" id="282301"/>
    <lineage>
        <taxon>Eukaryota</taxon>
        <taxon>Metazoa</taxon>
        <taxon>Spiralia</taxon>
        <taxon>Lophotrochozoa</taxon>
        <taxon>Platyhelminthes</taxon>
        <taxon>Rhabditophora</taxon>
        <taxon>Macrostomorpha</taxon>
        <taxon>Macrostomida</taxon>
        <taxon>Macrostomidae</taxon>
        <taxon>Macrostomum</taxon>
    </lineage>
</organism>
<evidence type="ECO:0000313" key="3">
    <source>
        <dbReference type="WBParaSite" id="snap_masked-unitig_33907-processed-gene-0.0-mRNA-1"/>
    </source>
</evidence>
<evidence type="ECO:0000313" key="2">
    <source>
        <dbReference type="Proteomes" id="UP000095280"/>
    </source>
</evidence>
<feature type="compositionally biased region" description="Basic and acidic residues" evidence="1">
    <location>
        <begin position="85"/>
        <end position="94"/>
    </location>
</feature>
<feature type="compositionally biased region" description="Basic and acidic residues" evidence="1">
    <location>
        <begin position="546"/>
        <end position="568"/>
    </location>
</feature>
<reference evidence="3" key="1">
    <citation type="submission" date="2016-11" db="UniProtKB">
        <authorList>
            <consortium name="WormBaseParasite"/>
        </authorList>
    </citation>
    <scope>IDENTIFICATION</scope>
</reference>
<feature type="region of interest" description="Disordered" evidence="1">
    <location>
        <begin position="143"/>
        <end position="231"/>
    </location>
</feature>
<feature type="compositionally biased region" description="Basic residues" evidence="1">
    <location>
        <begin position="181"/>
        <end position="195"/>
    </location>
</feature>
<sequence length="747" mass="82348">CVSARLPYSRPVPRRPIDDRRRRTDVRKRTNAIGQGTPANRGRRRLGRGRQSASRRETRQPEVIEQRKTPYPITPLRPRSKRTRVHDDHGDKLGTRGLTGSRHPRRPVDPVTTCKAIAAAALAMTTTGGPTSFAALRRVRSDCPTAGSSHSETAEPIASQVRGKDPARLERPSPRSSGSLCRRRPPTRRPSRSSIRHPELRPIHKGRRITFRQPTRPHDADSSRHRRAVPRRMPRVMAAESLGGIARPHRPGHLALSQPDLVALTADRTADEVPANLVMTAVSVLVLVPTCFVLVNPSLQPACQAWPFIFSLMEAWPRAALEFFCKHAMIFLYRAAPGPCSRCSYSQSVGALVSRAELSARLCQRLSASGATAASCQWSNSPGGAGVRRSLRSHIRRRLVGRGTTALGEMLSRVRYPFYVIAVLQDPIMLSMFYLSYKEGWTQEVSRGTANKKMSWKTDAKGVLPAYLVLASLSACAFTLDGFWPHYLVVRASTCRGGLGTSRLNGISGQSRDGMLGKGRDGIPEGKIRKFGRGSRKSSGSGQSREGSRENSDGDLGDNREADHRGTSRDGISGKGRLQRPDLHVSRLTQSSLWTARPALPTAGHLLGFTLIGRLLGHLHHCSPVQRPHNILDLGTEPLLWLPRSLWRSCSAVLMAAGSSAFAVRYSAEDLGLIRAAKLTAWLRTEGIDKRDPRIKANLQQLLAAIKESVERIFSATGSVFLLKVLRNELIVRDFVGFAQTIEMLFE</sequence>
<keyword evidence="2" id="KW-1185">Reference proteome</keyword>
<name>A0A1I8JQM2_9PLAT</name>
<feature type="compositionally biased region" description="Polar residues" evidence="1">
    <location>
        <begin position="502"/>
        <end position="511"/>
    </location>
</feature>
<evidence type="ECO:0000256" key="1">
    <source>
        <dbReference type="SAM" id="MobiDB-lite"/>
    </source>
</evidence>
<protein>
    <submittedName>
        <fullName evidence="3">G_PROTEIN_RECEP_F1_2 domain-containing protein</fullName>
    </submittedName>
</protein>
<feature type="compositionally biased region" description="Basic and acidic residues" evidence="1">
    <location>
        <begin position="54"/>
        <end position="68"/>
    </location>
</feature>
<dbReference type="AlphaFoldDB" id="A0A1I8JQM2"/>
<proteinExistence type="predicted"/>
<feature type="region of interest" description="Disordered" evidence="1">
    <location>
        <begin position="1"/>
        <end position="109"/>
    </location>
</feature>